<comment type="similarity">
    <text evidence="2">Belongs to the isochorismate synthase family.</text>
</comment>
<dbReference type="NCBIfam" id="TIGR00543">
    <property type="entry name" value="isochor_syn"/>
    <property type="match status" value="1"/>
</dbReference>
<evidence type="ECO:0000256" key="4">
    <source>
        <dbReference type="ARBA" id="ARBA00023235"/>
    </source>
</evidence>
<feature type="compositionally biased region" description="Basic and acidic residues" evidence="6">
    <location>
        <begin position="72"/>
        <end position="92"/>
    </location>
</feature>
<comment type="catalytic activity">
    <reaction evidence="1">
        <text>chorismate = isochorismate</text>
        <dbReference type="Rhea" id="RHEA:18985"/>
        <dbReference type="ChEBI" id="CHEBI:29748"/>
        <dbReference type="ChEBI" id="CHEBI:29780"/>
        <dbReference type="EC" id="5.4.4.2"/>
    </reaction>
</comment>
<keyword evidence="4 8" id="KW-0413">Isomerase</keyword>
<protein>
    <recommendedName>
        <fullName evidence="3">isochorismate synthase</fullName>
        <ecNumber evidence="3">5.4.4.2</ecNumber>
    </recommendedName>
    <alternativeName>
        <fullName evidence="5">Isochorismate mutase</fullName>
    </alternativeName>
</protein>
<dbReference type="RefSeq" id="WP_378558196.1">
    <property type="nucleotide sequence ID" value="NZ_JBHSDL010000007.1"/>
</dbReference>
<proteinExistence type="inferred from homology"/>
<accession>A0ABV8VE62</accession>
<dbReference type="InterPro" id="IPR019999">
    <property type="entry name" value="Anth_synth_I-like"/>
</dbReference>
<dbReference type="PANTHER" id="PTHR42839:SF2">
    <property type="entry name" value="ISOCHORISMATE SYNTHASE ENTC"/>
    <property type="match status" value="1"/>
</dbReference>
<dbReference type="PANTHER" id="PTHR42839">
    <property type="entry name" value="ISOCHORISMATE SYNTHASE ENTC"/>
    <property type="match status" value="1"/>
</dbReference>
<dbReference type="PRINTS" id="PR00095">
    <property type="entry name" value="ANTSNTHASEI"/>
</dbReference>
<sequence>MNRFLLARPDAVLRAEGVRASYPDPSAAVAVLREWTASSGPVADASPADPGRAQTPGGPPRDTSSAKQAGSARDEPAPHDRQAGSMRADRGAHGRAPASTRAPKLIVGALPFDPHEPAALWQPETALHTAGPWRPAALPELPAVRVVAELPSAAEHVARVTKLVEQLGDPVNPLGKVVAARSMLIEADAPLEPETVAAHLLTRHPNAAVYSVDLSAAGRSGETLIGATPEVLVARHGTRVSLHPLAGTLPRLTDPDADAAQARELLSSTKNHAEHAFVIDWIRERLGPVCTELHVPAAPELMSTEQVWHLATPIHGVLRDPSTTALELALLLHPTPAVNGTPFAAALAAITTDEPRRGFYGGAVGWCDGHGDGEWVVAIRGAELSADRRSLRASAGGGIVAASDPAAELAETTAKFRTLLGALRCAVPED</sequence>
<organism evidence="8 9">
    <name type="scientific">Nocardia halotolerans</name>
    <dbReference type="NCBI Taxonomy" id="1755878"/>
    <lineage>
        <taxon>Bacteria</taxon>
        <taxon>Bacillati</taxon>
        <taxon>Actinomycetota</taxon>
        <taxon>Actinomycetes</taxon>
        <taxon>Mycobacteriales</taxon>
        <taxon>Nocardiaceae</taxon>
        <taxon>Nocardia</taxon>
    </lineage>
</organism>
<evidence type="ECO:0000256" key="2">
    <source>
        <dbReference type="ARBA" id="ARBA00005297"/>
    </source>
</evidence>
<dbReference type="EC" id="5.4.4.2" evidence="3"/>
<comment type="caution">
    <text evidence="8">The sequence shown here is derived from an EMBL/GenBank/DDBJ whole genome shotgun (WGS) entry which is preliminary data.</text>
</comment>
<feature type="region of interest" description="Disordered" evidence="6">
    <location>
        <begin position="38"/>
        <end position="101"/>
    </location>
</feature>
<dbReference type="InterPro" id="IPR015890">
    <property type="entry name" value="Chorismate_C"/>
</dbReference>
<dbReference type="Gene3D" id="3.60.120.10">
    <property type="entry name" value="Anthranilate synthase"/>
    <property type="match status" value="1"/>
</dbReference>
<name>A0ABV8VE62_9NOCA</name>
<evidence type="ECO:0000256" key="6">
    <source>
        <dbReference type="SAM" id="MobiDB-lite"/>
    </source>
</evidence>
<dbReference type="Proteomes" id="UP001595844">
    <property type="component" value="Unassembled WGS sequence"/>
</dbReference>
<dbReference type="GO" id="GO:0008909">
    <property type="term" value="F:isochorismate synthase activity"/>
    <property type="evidence" value="ECO:0007669"/>
    <property type="project" value="UniProtKB-EC"/>
</dbReference>
<dbReference type="SUPFAM" id="SSF56322">
    <property type="entry name" value="ADC synthase"/>
    <property type="match status" value="1"/>
</dbReference>
<evidence type="ECO:0000259" key="7">
    <source>
        <dbReference type="Pfam" id="PF00425"/>
    </source>
</evidence>
<dbReference type="EMBL" id="JBHSDL010000007">
    <property type="protein sequence ID" value="MFC4374056.1"/>
    <property type="molecule type" value="Genomic_DNA"/>
</dbReference>
<gene>
    <name evidence="8" type="ORF">ACFO5K_08050</name>
</gene>
<keyword evidence="9" id="KW-1185">Reference proteome</keyword>
<evidence type="ECO:0000256" key="1">
    <source>
        <dbReference type="ARBA" id="ARBA00000799"/>
    </source>
</evidence>
<reference evidence="9" key="1">
    <citation type="journal article" date="2019" name="Int. J. Syst. Evol. Microbiol.">
        <title>The Global Catalogue of Microorganisms (GCM) 10K type strain sequencing project: providing services to taxonomists for standard genome sequencing and annotation.</title>
        <authorList>
            <consortium name="The Broad Institute Genomics Platform"/>
            <consortium name="The Broad Institute Genome Sequencing Center for Infectious Disease"/>
            <person name="Wu L."/>
            <person name="Ma J."/>
        </authorList>
    </citation>
    <scope>NUCLEOTIDE SEQUENCE [LARGE SCALE GENOMIC DNA]</scope>
    <source>
        <strain evidence="9">IBRC-M 10490</strain>
    </source>
</reference>
<feature type="domain" description="Chorismate-utilising enzyme C-terminal" evidence="7">
    <location>
        <begin position="155"/>
        <end position="415"/>
    </location>
</feature>
<dbReference type="InterPro" id="IPR005801">
    <property type="entry name" value="ADC_synthase"/>
</dbReference>
<evidence type="ECO:0000256" key="3">
    <source>
        <dbReference type="ARBA" id="ARBA00012824"/>
    </source>
</evidence>
<dbReference type="InterPro" id="IPR004561">
    <property type="entry name" value="IsoChor_synthase"/>
</dbReference>
<dbReference type="Pfam" id="PF00425">
    <property type="entry name" value="Chorismate_bind"/>
    <property type="match status" value="1"/>
</dbReference>
<evidence type="ECO:0000256" key="5">
    <source>
        <dbReference type="ARBA" id="ARBA00041564"/>
    </source>
</evidence>
<evidence type="ECO:0000313" key="9">
    <source>
        <dbReference type="Proteomes" id="UP001595844"/>
    </source>
</evidence>
<evidence type="ECO:0000313" key="8">
    <source>
        <dbReference type="EMBL" id="MFC4374056.1"/>
    </source>
</evidence>